<keyword evidence="6" id="KW-0371">Homeobox</keyword>
<dbReference type="PROSITE" id="PS50023">
    <property type="entry name" value="LIM_DOMAIN_2"/>
    <property type="match status" value="1"/>
</dbReference>
<dbReference type="PANTHER" id="PTHR24208">
    <property type="entry name" value="LIM/HOMEOBOX PROTEIN LHX"/>
    <property type="match status" value="1"/>
</dbReference>
<dbReference type="InterPro" id="IPR001781">
    <property type="entry name" value="Znf_LIM"/>
</dbReference>
<reference evidence="10 11" key="1">
    <citation type="submission" date="2018-11" db="EMBL/GenBank/DDBJ databases">
        <authorList>
            <consortium name="Pathogen Informatics"/>
        </authorList>
    </citation>
    <scope>NUCLEOTIDE SEQUENCE [LARGE SCALE GENOMIC DNA]</scope>
</reference>
<dbReference type="GO" id="GO:0000977">
    <property type="term" value="F:RNA polymerase II transcription regulatory region sequence-specific DNA binding"/>
    <property type="evidence" value="ECO:0007669"/>
    <property type="project" value="TreeGrafter"/>
</dbReference>
<evidence type="ECO:0000259" key="9">
    <source>
        <dbReference type="PROSITE" id="PS50023"/>
    </source>
</evidence>
<evidence type="ECO:0000256" key="5">
    <source>
        <dbReference type="ARBA" id="ARBA00023125"/>
    </source>
</evidence>
<evidence type="ECO:0000313" key="10">
    <source>
        <dbReference type="EMBL" id="VDO61498.1"/>
    </source>
</evidence>
<dbReference type="PANTHER" id="PTHR24208:SF127">
    <property type="entry name" value="LIM_HOMEOBOX PROTEIN AWH"/>
    <property type="match status" value="1"/>
</dbReference>
<dbReference type="GO" id="GO:0000981">
    <property type="term" value="F:DNA-binding transcription factor activity, RNA polymerase II-specific"/>
    <property type="evidence" value="ECO:0007669"/>
    <property type="project" value="TreeGrafter"/>
</dbReference>
<accession>A0A183FDX9</accession>
<keyword evidence="4 8" id="KW-0440">LIM domain</keyword>
<evidence type="ECO:0000256" key="1">
    <source>
        <dbReference type="ARBA" id="ARBA00004123"/>
    </source>
</evidence>
<gene>
    <name evidence="10" type="ORF">HPBE_LOCUS4512</name>
</gene>
<organism evidence="11 12">
    <name type="scientific">Heligmosomoides polygyrus</name>
    <name type="common">Parasitic roundworm</name>
    <dbReference type="NCBI Taxonomy" id="6339"/>
    <lineage>
        <taxon>Eukaryota</taxon>
        <taxon>Metazoa</taxon>
        <taxon>Ecdysozoa</taxon>
        <taxon>Nematoda</taxon>
        <taxon>Chromadorea</taxon>
        <taxon>Rhabditida</taxon>
        <taxon>Rhabditina</taxon>
        <taxon>Rhabditomorpha</taxon>
        <taxon>Strongyloidea</taxon>
        <taxon>Heligmosomidae</taxon>
        <taxon>Heligmosomoides</taxon>
    </lineage>
</organism>
<evidence type="ECO:0000313" key="12">
    <source>
        <dbReference type="WBParaSite" id="HPBE_0000451101-mRNA-1"/>
    </source>
</evidence>
<sequence length="140" mass="15414">MEVHQSCFVDATTFATEFSASRADFAVMRPECVAALPETLVPRSDFVASTADVRQFAIGQDCASQMNSDGDFVYAVPLKFEAVICTGCDRAILERTLLTVNGRSWHEACLRCASCRTSLLSQHTCFYRNGSTLCKSCYGR</sequence>
<evidence type="ECO:0000256" key="4">
    <source>
        <dbReference type="ARBA" id="ARBA00023038"/>
    </source>
</evidence>
<name>A0A183FDX9_HELPZ</name>
<accession>A0A3P8A9R3</accession>
<keyword evidence="11" id="KW-1185">Reference proteome</keyword>
<dbReference type="Proteomes" id="UP000050761">
    <property type="component" value="Unassembled WGS sequence"/>
</dbReference>
<dbReference type="Pfam" id="PF00412">
    <property type="entry name" value="LIM"/>
    <property type="match status" value="1"/>
</dbReference>
<dbReference type="EMBL" id="UZAH01025324">
    <property type="protein sequence ID" value="VDO61498.1"/>
    <property type="molecule type" value="Genomic_DNA"/>
</dbReference>
<feature type="domain" description="LIM zinc-binding" evidence="9">
    <location>
        <begin position="83"/>
        <end position="140"/>
    </location>
</feature>
<dbReference type="AlphaFoldDB" id="A0A183FDX9"/>
<reference evidence="12" key="2">
    <citation type="submission" date="2019-09" db="UniProtKB">
        <authorList>
            <consortium name="WormBaseParasite"/>
        </authorList>
    </citation>
    <scope>IDENTIFICATION</scope>
</reference>
<keyword evidence="7" id="KW-0539">Nucleus</keyword>
<keyword evidence="5" id="KW-0238">DNA-binding</keyword>
<dbReference type="PROSITE" id="PS00478">
    <property type="entry name" value="LIM_DOMAIN_1"/>
    <property type="match status" value="1"/>
</dbReference>
<dbReference type="SMART" id="SM00132">
    <property type="entry name" value="LIM"/>
    <property type="match status" value="1"/>
</dbReference>
<dbReference type="WBParaSite" id="HPBE_0000451101-mRNA-1">
    <property type="protein sequence ID" value="HPBE_0000451101-mRNA-1"/>
    <property type="gene ID" value="HPBE_0000451101"/>
</dbReference>
<evidence type="ECO:0000256" key="3">
    <source>
        <dbReference type="ARBA" id="ARBA00022833"/>
    </source>
</evidence>
<dbReference type="GO" id="GO:0030182">
    <property type="term" value="P:neuron differentiation"/>
    <property type="evidence" value="ECO:0007669"/>
    <property type="project" value="TreeGrafter"/>
</dbReference>
<evidence type="ECO:0000256" key="6">
    <source>
        <dbReference type="ARBA" id="ARBA00023155"/>
    </source>
</evidence>
<dbReference type="GO" id="GO:0046872">
    <property type="term" value="F:metal ion binding"/>
    <property type="evidence" value="ECO:0007669"/>
    <property type="project" value="UniProtKB-KW"/>
</dbReference>
<proteinExistence type="predicted"/>
<evidence type="ECO:0000313" key="11">
    <source>
        <dbReference type="Proteomes" id="UP000050761"/>
    </source>
</evidence>
<dbReference type="InterPro" id="IPR050453">
    <property type="entry name" value="LIM_Homeobox_TF"/>
</dbReference>
<comment type="subcellular location">
    <subcellularLocation>
        <location evidence="1">Nucleus</location>
    </subcellularLocation>
</comment>
<evidence type="ECO:0000256" key="8">
    <source>
        <dbReference type="PROSITE-ProRule" id="PRU00125"/>
    </source>
</evidence>
<keyword evidence="3 8" id="KW-0862">Zinc</keyword>
<keyword evidence="2 8" id="KW-0479">Metal-binding</keyword>
<dbReference type="OrthoDB" id="10068367at2759"/>
<protein>
    <submittedName>
        <fullName evidence="12">LIM zinc-binding domain-containing protein</fullName>
    </submittedName>
</protein>
<dbReference type="GO" id="GO:0005634">
    <property type="term" value="C:nucleus"/>
    <property type="evidence" value="ECO:0007669"/>
    <property type="project" value="UniProtKB-SubCell"/>
</dbReference>
<dbReference type="Gene3D" id="2.10.110.10">
    <property type="entry name" value="Cysteine Rich Protein"/>
    <property type="match status" value="1"/>
</dbReference>
<evidence type="ECO:0000256" key="7">
    <source>
        <dbReference type="ARBA" id="ARBA00023242"/>
    </source>
</evidence>
<evidence type="ECO:0000256" key="2">
    <source>
        <dbReference type="ARBA" id="ARBA00022723"/>
    </source>
</evidence>
<dbReference type="SUPFAM" id="SSF57716">
    <property type="entry name" value="Glucocorticoid receptor-like (DNA-binding domain)"/>
    <property type="match status" value="1"/>
</dbReference>